<evidence type="ECO:0000313" key="1">
    <source>
        <dbReference type="EMBL" id="MBC5771309.1"/>
    </source>
</evidence>
<dbReference type="Proteomes" id="UP000620327">
    <property type="component" value="Unassembled WGS sequence"/>
</dbReference>
<sequence length="172" mass="19857">MLIKCITEEIGSIPEPVEIEFMEPIRRKQYSSLWYGGQIAAIRVHGCVFEVHALGDVYAWLYDKSDRNRELLYVKDKNNSGRFGSDIQPYLKTDRALVAAICRKHNRYWIDMEHNNWWECSVYTPDGVFHDLMWVLDSDHIFAGIREVFCHMDAVLKDLGVPAGNEGSEVSS</sequence>
<organism evidence="1 2">
    <name type="scientific">Dysosmobacter segnis</name>
    <dbReference type="NCBI Taxonomy" id="2763042"/>
    <lineage>
        <taxon>Bacteria</taxon>
        <taxon>Bacillati</taxon>
        <taxon>Bacillota</taxon>
        <taxon>Clostridia</taxon>
        <taxon>Eubacteriales</taxon>
        <taxon>Oscillospiraceae</taxon>
        <taxon>Dysosmobacter</taxon>
    </lineage>
</organism>
<proteinExistence type="predicted"/>
<dbReference type="AlphaFoldDB" id="A0A923MKQ9"/>
<comment type="caution">
    <text evidence="1">The sequence shown here is derived from an EMBL/GenBank/DDBJ whole genome shotgun (WGS) entry which is preliminary data.</text>
</comment>
<keyword evidence="2" id="KW-1185">Reference proteome</keyword>
<dbReference type="RefSeq" id="WP_187015510.1">
    <property type="nucleotide sequence ID" value="NZ_JACOQI010000015.1"/>
</dbReference>
<evidence type="ECO:0000313" key="2">
    <source>
        <dbReference type="Proteomes" id="UP000620327"/>
    </source>
</evidence>
<gene>
    <name evidence="1" type="ORF">H8Z83_13475</name>
</gene>
<protein>
    <submittedName>
        <fullName evidence="1">Uncharacterized protein</fullName>
    </submittedName>
</protein>
<dbReference type="EMBL" id="JACOQI010000015">
    <property type="protein sequence ID" value="MBC5771309.1"/>
    <property type="molecule type" value="Genomic_DNA"/>
</dbReference>
<reference evidence="1" key="1">
    <citation type="submission" date="2020-08" db="EMBL/GenBank/DDBJ databases">
        <title>Genome public.</title>
        <authorList>
            <person name="Liu C."/>
            <person name="Sun Q."/>
        </authorList>
    </citation>
    <scope>NUCLEOTIDE SEQUENCE</scope>
    <source>
        <strain evidence="1">BX15</strain>
    </source>
</reference>
<name>A0A923MKQ9_9FIRM</name>
<accession>A0A923MKQ9</accession>